<dbReference type="InterPro" id="IPR002477">
    <property type="entry name" value="Peptidoglycan-bd-like"/>
</dbReference>
<reference evidence="4 5" key="1">
    <citation type="submission" date="2020-03" db="EMBL/GenBank/DDBJ databases">
        <title>The genome sequence of Microvirga sp. c23x22.</title>
        <authorList>
            <person name="Zhang X."/>
        </authorList>
    </citation>
    <scope>NUCLEOTIDE SEQUENCE [LARGE SCALE GENOMIC DNA]</scope>
    <source>
        <strain evidence="5">c23x22</strain>
    </source>
</reference>
<name>A0ABX0VFY1_9HYPH</name>
<dbReference type="EMBL" id="JAATJS010000003">
    <property type="protein sequence ID" value="NIX76872.1"/>
    <property type="molecule type" value="Genomic_DNA"/>
</dbReference>
<evidence type="ECO:0000313" key="5">
    <source>
        <dbReference type="Proteomes" id="UP000707352"/>
    </source>
</evidence>
<proteinExistence type="predicted"/>
<feature type="domain" description="Peptidoglycan binding-like" evidence="3">
    <location>
        <begin position="201"/>
        <end position="251"/>
    </location>
</feature>
<keyword evidence="2" id="KW-1133">Transmembrane helix</keyword>
<organism evidence="4 5">
    <name type="scientific">Microvirga terricola</name>
    <dbReference type="NCBI Taxonomy" id="2719797"/>
    <lineage>
        <taxon>Bacteria</taxon>
        <taxon>Pseudomonadati</taxon>
        <taxon>Pseudomonadota</taxon>
        <taxon>Alphaproteobacteria</taxon>
        <taxon>Hyphomicrobiales</taxon>
        <taxon>Methylobacteriaceae</taxon>
        <taxon>Microvirga</taxon>
    </lineage>
</organism>
<gene>
    <name evidence="4" type="ORF">HB375_09620</name>
</gene>
<comment type="caution">
    <text evidence="4">The sequence shown here is derived from an EMBL/GenBank/DDBJ whole genome shotgun (WGS) entry which is preliminary data.</text>
</comment>
<dbReference type="Pfam" id="PF01471">
    <property type="entry name" value="PG_binding_1"/>
    <property type="match status" value="1"/>
</dbReference>
<dbReference type="Proteomes" id="UP000707352">
    <property type="component" value="Unassembled WGS sequence"/>
</dbReference>
<evidence type="ECO:0000256" key="2">
    <source>
        <dbReference type="SAM" id="Phobius"/>
    </source>
</evidence>
<protein>
    <submittedName>
        <fullName evidence="4">Peptidoglycan-binding protein</fullName>
    </submittedName>
</protein>
<sequence length="261" mass="26956">MREALAARPDEDFVISAPVRRKSVARAKPRKLGVGARVMAFVMDHPREMVAAAFLTGCAGIIAWNALVLQSARHPAPLFNHRDGNAASARPVPPARPAPLPAMPEPQAAMPAPAQPALAAPAQAAPPAAAAPKLPSRSAIADLIRNGGEMPAAPPRPAAVPSAPIPLAAPAPAMRDPIGDIIRMGGPVPTPPANVGKSDVVLSGQRALAKLGYNVKPDGVMGAGTRQAIERFEQERRLPVTGDFSPRTIRELAAASGIAVQ</sequence>
<feature type="transmembrane region" description="Helical" evidence="2">
    <location>
        <begin position="49"/>
        <end position="69"/>
    </location>
</feature>
<dbReference type="InterPro" id="IPR036366">
    <property type="entry name" value="PGBDSf"/>
</dbReference>
<feature type="compositionally biased region" description="Pro residues" evidence="1">
    <location>
        <begin position="91"/>
        <end position="104"/>
    </location>
</feature>
<evidence type="ECO:0000259" key="3">
    <source>
        <dbReference type="Pfam" id="PF01471"/>
    </source>
</evidence>
<evidence type="ECO:0000256" key="1">
    <source>
        <dbReference type="SAM" id="MobiDB-lite"/>
    </source>
</evidence>
<evidence type="ECO:0000313" key="4">
    <source>
        <dbReference type="EMBL" id="NIX76872.1"/>
    </source>
</evidence>
<feature type="region of interest" description="Disordered" evidence="1">
    <location>
        <begin position="80"/>
        <end position="133"/>
    </location>
</feature>
<dbReference type="RefSeq" id="WP_167672779.1">
    <property type="nucleotide sequence ID" value="NZ_JAATJS010000003.1"/>
</dbReference>
<dbReference type="SUPFAM" id="SSF47090">
    <property type="entry name" value="PGBD-like"/>
    <property type="match status" value="1"/>
</dbReference>
<accession>A0ABX0VFY1</accession>
<keyword evidence="5" id="KW-1185">Reference proteome</keyword>
<keyword evidence="2" id="KW-0812">Transmembrane</keyword>
<feature type="compositionally biased region" description="Low complexity" evidence="1">
    <location>
        <begin position="105"/>
        <end position="133"/>
    </location>
</feature>
<dbReference type="Gene3D" id="1.10.101.10">
    <property type="entry name" value="PGBD-like superfamily/PGBD"/>
    <property type="match status" value="1"/>
</dbReference>
<keyword evidence="2" id="KW-0472">Membrane</keyword>
<dbReference type="InterPro" id="IPR036365">
    <property type="entry name" value="PGBD-like_sf"/>
</dbReference>